<dbReference type="Proteomes" id="UP000551758">
    <property type="component" value="Unassembled WGS sequence"/>
</dbReference>
<organism evidence="1 2">
    <name type="scientific">Diceros bicornis minor</name>
    <name type="common">South-central black rhinoceros</name>
    <dbReference type="NCBI Taxonomy" id="77932"/>
    <lineage>
        <taxon>Eukaryota</taxon>
        <taxon>Metazoa</taxon>
        <taxon>Chordata</taxon>
        <taxon>Craniata</taxon>
        <taxon>Vertebrata</taxon>
        <taxon>Euteleostomi</taxon>
        <taxon>Mammalia</taxon>
        <taxon>Eutheria</taxon>
        <taxon>Laurasiatheria</taxon>
        <taxon>Perissodactyla</taxon>
        <taxon>Rhinocerotidae</taxon>
        <taxon>Diceros</taxon>
    </lineage>
</organism>
<sequence length="162" mass="18137">MPEPGSCRRARTRFRRLCWAVLAAPQSQARSPHIEVTPPSGGSDCANLERLCSGPFKGSYSLEPEGEERKFFGFQLLYLCILMNAEFRVTMALNSQGQAHQEQEMLPMVTLEEASNWKQESVLQGHGLSPEISYPSGKRFHYQERQGSWKLSANSRSSAISG</sequence>
<dbReference type="EMBL" id="JACDTQ010001359">
    <property type="protein sequence ID" value="KAF5923278.1"/>
    <property type="molecule type" value="Genomic_DNA"/>
</dbReference>
<protein>
    <submittedName>
        <fullName evidence="1">Uncharacterized protein</fullName>
    </submittedName>
</protein>
<gene>
    <name evidence="1" type="ORF">HPG69_012368</name>
</gene>
<proteinExistence type="predicted"/>
<name>A0A7J7F5Y8_DICBM</name>
<evidence type="ECO:0000313" key="2">
    <source>
        <dbReference type="Proteomes" id="UP000551758"/>
    </source>
</evidence>
<evidence type="ECO:0000313" key="1">
    <source>
        <dbReference type="EMBL" id="KAF5923278.1"/>
    </source>
</evidence>
<accession>A0A7J7F5Y8</accession>
<reference evidence="1 2" key="1">
    <citation type="journal article" date="2020" name="Mol. Biol. Evol.">
        <title>Interspecific Gene Flow and the Evolution of Specialization in Black and White Rhinoceros.</title>
        <authorList>
            <person name="Moodley Y."/>
            <person name="Westbury M.V."/>
            <person name="Russo I.M."/>
            <person name="Gopalakrishnan S."/>
            <person name="Rakotoarivelo A."/>
            <person name="Olsen R.A."/>
            <person name="Prost S."/>
            <person name="Tunstall T."/>
            <person name="Ryder O.A."/>
            <person name="Dalen L."/>
            <person name="Bruford M.W."/>
        </authorList>
    </citation>
    <scope>NUCLEOTIDE SEQUENCE [LARGE SCALE GENOMIC DNA]</scope>
    <source>
        <strain evidence="1">SBR-YM</strain>
        <tissue evidence="1">Skin</tissue>
    </source>
</reference>
<dbReference type="AlphaFoldDB" id="A0A7J7F5Y8"/>
<comment type="caution">
    <text evidence="1">The sequence shown here is derived from an EMBL/GenBank/DDBJ whole genome shotgun (WGS) entry which is preliminary data.</text>
</comment>
<keyword evidence="2" id="KW-1185">Reference proteome</keyword>